<dbReference type="SMART" id="SM00597">
    <property type="entry name" value="ZnF_TTF"/>
    <property type="match status" value="1"/>
</dbReference>
<protein>
    <recommendedName>
        <fullName evidence="2">TTF-type domain-containing protein</fullName>
    </recommendedName>
</protein>
<dbReference type="SUPFAM" id="SSF53098">
    <property type="entry name" value="Ribonuclease H-like"/>
    <property type="match status" value="1"/>
</dbReference>
<dbReference type="Pfam" id="PF14291">
    <property type="entry name" value="DUF4371"/>
    <property type="match status" value="1"/>
</dbReference>
<dbReference type="GO" id="GO:0046983">
    <property type="term" value="F:protein dimerization activity"/>
    <property type="evidence" value="ECO:0007669"/>
    <property type="project" value="InterPro"/>
</dbReference>
<name>A0A8T0PTW9_PANVG</name>
<dbReference type="InterPro" id="IPR008906">
    <property type="entry name" value="HATC_C_dom"/>
</dbReference>
<dbReference type="OrthoDB" id="674521at2759"/>
<evidence type="ECO:0000313" key="4">
    <source>
        <dbReference type="Proteomes" id="UP000823388"/>
    </source>
</evidence>
<dbReference type="Proteomes" id="UP000823388">
    <property type="component" value="Chromosome 7N"/>
</dbReference>
<gene>
    <name evidence="3" type="ORF">PVAP13_7NG051889</name>
</gene>
<reference evidence="3" key="1">
    <citation type="submission" date="2020-05" db="EMBL/GenBank/DDBJ databases">
        <title>WGS assembly of Panicum virgatum.</title>
        <authorList>
            <person name="Lovell J.T."/>
            <person name="Jenkins J."/>
            <person name="Shu S."/>
            <person name="Juenger T.E."/>
            <person name="Schmutz J."/>
        </authorList>
    </citation>
    <scope>NUCLEOTIDE SEQUENCE</scope>
    <source>
        <strain evidence="3">AP13</strain>
    </source>
</reference>
<dbReference type="PANTHER" id="PTHR45749:SF35">
    <property type="entry name" value="AC-LIKE TRANSPOSASE-RELATED"/>
    <property type="match status" value="1"/>
</dbReference>
<feature type="region of interest" description="Disordered" evidence="1">
    <location>
        <begin position="1"/>
        <end position="69"/>
    </location>
</feature>
<feature type="compositionally biased region" description="Basic and acidic residues" evidence="1">
    <location>
        <begin position="48"/>
        <end position="61"/>
    </location>
</feature>
<feature type="region of interest" description="Disordered" evidence="1">
    <location>
        <begin position="88"/>
        <end position="111"/>
    </location>
</feature>
<dbReference type="EMBL" id="CM029050">
    <property type="protein sequence ID" value="KAG2564525.1"/>
    <property type="molecule type" value="Genomic_DNA"/>
</dbReference>
<comment type="caution">
    <text evidence="3">The sequence shown here is derived from an EMBL/GenBank/DDBJ whole genome shotgun (WGS) entry which is preliminary data.</text>
</comment>
<dbReference type="InterPro" id="IPR025398">
    <property type="entry name" value="DUF4371"/>
</dbReference>
<dbReference type="PANTHER" id="PTHR45749">
    <property type="match status" value="1"/>
</dbReference>
<dbReference type="Pfam" id="PF05699">
    <property type="entry name" value="Dimer_Tnp_hAT"/>
    <property type="match status" value="1"/>
</dbReference>
<sequence>MLPKKQLSGAQKRKKRKHDDQLAESQRGALHKFFVSSSNADVNEVGQESDHGQQEHDHNLNAEDEINEDGPMDEDLIAEIDAMEDTMGQENLHPSSDHENSNGDELDGSGLSIYDPRTWDNLDNRKRDILIEKGPVRELNLVFPKDDIGRHFSYAYYSRDLTNGESVDRKWLVYCKHEDKVYCFCCKLFKSNKSKSFLASDGVRDWQRLSRKLKEHESSVEHLTNMNTWNEVRLRLSKNRTIDDDMQREISNEKERWRHVLVRIVSAVKFLAKHNLAFRGSNEKLYQDNNGNFLGTIEMIAEFDPVMQEHIRRIKSNEIHNHYLGHNIQNELISLLADAVKEYILKIVKDAKYFSVILDCTPDASHQEQMTLIVRCVNMSIGIPRVEEFFLGFLKVDDTSGLGLFEVLIDTLKKLDLNVADVRGQGYDNGSNMKGHTKGVQNRLLQINPKALYMPCACHSLNLTLCDMAKSCRQAISFFGVIQRIYALFARSTKRWKVLLDNVPKLTVKPLSNTRWESRIKSVQPIRYQTPQIRSALQKVEEVCTDDPSAVSDAQALVGTLENFEFIVGMVIWHDVLFSINMVSKKLQSKIVCMDTTLKQIEGVISYFQKYRVEGFDSSIEVAKAIAADMDIEPKFPTKRQSKRKKQFDETSDEEMQLSSMESFRVNYFIVIVDTAIASLTSRFEQLKTFEKVFGFLFNSDNLKSLDNNDLRKHCTTFAEVFSHDNSSDVDLDDFFSELKVLQVTLPDGFMSAPEILQFVTTVDCYPNVSIAYRILLTVPVTVASAERSFSKLKLLRNCLRTTMLQERLNGLTMCSIEKDILDNLDLDTIINDFASRNARRIFFVKN</sequence>
<dbReference type="AlphaFoldDB" id="A0A8T0PTW9"/>
<dbReference type="InterPro" id="IPR012337">
    <property type="entry name" value="RNaseH-like_sf"/>
</dbReference>
<dbReference type="InterPro" id="IPR006580">
    <property type="entry name" value="Znf_TTF"/>
</dbReference>
<accession>A0A8T0PTW9</accession>
<evidence type="ECO:0000256" key="1">
    <source>
        <dbReference type="SAM" id="MobiDB-lite"/>
    </source>
</evidence>
<evidence type="ECO:0000259" key="2">
    <source>
        <dbReference type="SMART" id="SM00597"/>
    </source>
</evidence>
<organism evidence="3 4">
    <name type="scientific">Panicum virgatum</name>
    <name type="common">Blackwell switchgrass</name>
    <dbReference type="NCBI Taxonomy" id="38727"/>
    <lineage>
        <taxon>Eukaryota</taxon>
        <taxon>Viridiplantae</taxon>
        <taxon>Streptophyta</taxon>
        <taxon>Embryophyta</taxon>
        <taxon>Tracheophyta</taxon>
        <taxon>Spermatophyta</taxon>
        <taxon>Magnoliopsida</taxon>
        <taxon>Liliopsida</taxon>
        <taxon>Poales</taxon>
        <taxon>Poaceae</taxon>
        <taxon>PACMAD clade</taxon>
        <taxon>Panicoideae</taxon>
        <taxon>Panicodae</taxon>
        <taxon>Paniceae</taxon>
        <taxon>Panicinae</taxon>
        <taxon>Panicum</taxon>
        <taxon>Panicum sect. Hiantes</taxon>
    </lineage>
</organism>
<feature type="domain" description="TTF-type" evidence="2">
    <location>
        <begin position="156"/>
        <end position="241"/>
    </location>
</feature>
<proteinExistence type="predicted"/>
<keyword evidence="4" id="KW-1185">Reference proteome</keyword>
<evidence type="ECO:0000313" key="3">
    <source>
        <dbReference type="EMBL" id="KAG2564525.1"/>
    </source>
</evidence>